<dbReference type="EMBL" id="QKWP01001382">
    <property type="protein sequence ID" value="RIB09394.1"/>
    <property type="molecule type" value="Genomic_DNA"/>
</dbReference>
<sequence length="162" mass="18859">MQMYEPTSRVYKLMKQSLTNLQCELVETSKIIYQLQDENCSNHPTFWKPYRIPRHPNKDKYKLGIKDIKEDSDPDDKHKLAEFVTVNDFRLNNRLVKGIKDTNKNSDPNGSPIWALTAAQQTIVKLEKELQDKSNIPFGEDLESNADRKLLISGRDVNFTIY</sequence>
<keyword evidence="2" id="KW-1185">Reference proteome</keyword>
<name>A0A397UGY7_9GLOM</name>
<evidence type="ECO:0000313" key="1">
    <source>
        <dbReference type="EMBL" id="RIB09394.1"/>
    </source>
</evidence>
<reference evidence="1 2" key="1">
    <citation type="submission" date="2018-06" db="EMBL/GenBank/DDBJ databases">
        <title>Comparative genomics reveals the genomic features of Rhizophagus irregularis, R. cerebriforme, R. diaphanum and Gigaspora rosea, and their symbiotic lifestyle signature.</title>
        <authorList>
            <person name="Morin E."/>
            <person name="San Clemente H."/>
            <person name="Chen E.C.H."/>
            <person name="De La Providencia I."/>
            <person name="Hainaut M."/>
            <person name="Kuo A."/>
            <person name="Kohler A."/>
            <person name="Murat C."/>
            <person name="Tang N."/>
            <person name="Roy S."/>
            <person name="Loubradou J."/>
            <person name="Henrissat B."/>
            <person name="Grigoriev I.V."/>
            <person name="Corradi N."/>
            <person name="Roux C."/>
            <person name="Martin F.M."/>
        </authorList>
    </citation>
    <scope>NUCLEOTIDE SEQUENCE [LARGE SCALE GENOMIC DNA]</scope>
    <source>
        <strain evidence="1 2">DAOM 194757</strain>
    </source>
</reference>
<comment type="caution">
    <text evidence="1">The sequence shown here is derived from an EMBL/GenBank/DDBJ whole genome shotgun (WGS) entry which is preliminary data.</text>
</comment>
<dbReference type="AlphaFoldDB" id="A0A397UGY7"/>
<proteinExistence type="predicted"/>
<protein>
    <submittedName>
        <fullName evidence="1">Uncharacterized protein</fullName>
    </submittedName>
</protein>
<evidence type="ECO:0000313" key="2">
    <source>
        <dbReference type="Proteomes" id="UP000266673"/>
    </source>
</evidence>
<accession>A0A397UGY7</accession>
<gene>
    <name evidence="1" type="ORF">C2G38_2251417</name>
</gene>
<organism evidence="1 2">
    <name type="scientific">Gigaspora rosea</name>
    <dbReference type="NCBI Taxonomy" id="44941"/>
    <lineage>
        <taxon>Eukaryota</taxon>
        <taxon>Fungi</taxon>
        <taxon>Fungi incertae sedis</taxon>
        <taxon>Mucoromycota</taxon>
        <taxon>Glomeromycotina</taxon>
        <taxon>Glomeromycetes</taxon>
        <taxon>Diversisporales</taxon>
        <taxon>Gigasporaceae</taxon>
        <taxon>Gigaspora</taxon>
    </lineage>
</organism>
<dbReference type="Proteomes" id="UP000266673">
    <property type="component" value="Unassembled WGS sequence"/>
</dbReference>